<accession>A0A836Z2P5</accession>
<comment type="caution">
    <text evidence="2">The sequence shown here is derived from an EMBL/GenBank/DDBJ whole genome shotgun (WGS) entry which is preliminary data.</text>
</comment>
<dbReference type="EMBL" id="JFZV01000027">
    <property type="protein sequence ID" value="KDN13765.1"/>
    <property type="molecule type" value="Genomic_DNA"/>
</dbReference>
<keyword evidence="3" id="KW-1185">Reference proteome</keyword>
<sequence>MGYAVGRICYATKEDATDVVMSQIPPSISADGSFHQFVKIGHAWTYNNQIIHLSLPECDNELYYQTGIHISGAVIVILASIWCASFIYKFIGKINSHDDED</sequence>
<dbReference type="AlphaFoldDB" id="A0A836Z2P5"/>
<gene>
    <name evidence="2" type="ORF">SALWKB29_2201</name>
</gene>
<proteinExistence type="predicted"/>
<protein>
    <submittedName>
        <fullName evidence="2">Uncharacterized protein</fullName>
    </submittedName>
</protein>
<reference evidence="2 3" key="1">
    <citation type="submission" date="2014-03" db="EMBL/GenBank/DDBJ databases">
        <title>The genomes of two eusocial bee gut symbionts.</title>
        <authorList>
            <person name="Kwong W.K."/>
            <person name="Engel P."/>
            <person name="Koch H."/>
            <person name="Moran N.A."/>
        </authorList>
    </citation>
    <scope>NUCLEOTIDE SEQUENCE [LARGE SCALE GENOMIC DNA]</scope>
    <source>
        <strain evidence="3">wkB29</strain>
    </source>
</reference>
<evidence type="ECO:0000313" key="2">
    <source>
        <dbReference type="EMBL" id="KDN13765.1"/>
    </source>
</evidence>
<keyword evidence="1" id="KW-0472">Membrane</keyword>
<evidence type="ECO:0000256" key="1">
    <source>
        <dbReference type="SAM" id="Phobius"/>
    </source>
</evidence>
<keyword evidence="1" id="KW-1133">Transmembrane helix</keyword>
<feature type="transmembrane region" description="Helical" evidence="1">
    <location>
        <begin position="62"/>
        <end position="88"/>
    </location>
</feature>
<keyword evidence="1" id="KW-0812">Transmembrane</keyword>
<dbReference type="OrthoDB" id="8607032at2"/>
<dbReference type="RefSeq" id="WP_037492175.1">
    <property type="nucleotide sequence ID" value="NZ_JFZV01000027.1"/>
</dbReference>
<name>A0A836Z2P5_9NEIS</name>
<dbReference type="Proteomes" id="UP000027170">
    <property type="component" value="Unassembled WGS sequence"/>
</dbReference>
<evidence type="ECO:0000313" key="3">
    <source>
        <dbReference type="Proteomes" id="UP000027170"/>
    </source>
</evidence>
<organism evidence="2 3">
    <name type="scientific">Snodgrassella communis</name>
    <dbReference type="NCBI Taxonomy" id="2946699"/>
    <lineage>
        <taxon>Bacteria</taxon>
        <taxon>Pseudomonadati</taxon>
        <taxon>Pseudomonadota</taxon>
        <taxon>Betaproteobacteria</taxon>
        <taxon>Neisseriales</taxon>
        <taxon>Neisseriaceae</taxon>
        <taxon>Snodgrassella</taxon>
    </lineage>
</organism>